<sequence>MWSSLELGYLYVRLTNSVWRKRERTRFPRGDQPVDGETLSKTRTLLKICYRQIWPQYSSEVFNPPSKLVHKKNQPTKRNPEDKTSSKKIPHASSTTEERAIKV</sequence>
<protein>
    <submittedName>
        <fullName evidence="2">Uncharacterized protein</fullName>
    </submittedName>
</protein>
<comment type="caution">
    <text evidence="2">The sequence shown here is derived from an EMBL/GenBank/DDBJ whole genome shotgun (WGS) entry which is preliminary data.</text>
</comment>
<accession>A0A7J6AJB3</accession>
<dbReference type="AlphaFoldDB" id="A0A7J6AJB3"/>
<dbReference type="EMBL" id="JAAGNN010000013">
    <property type="protein sequence ID" value="KAF4081588.1"/>
    <property type="molecule type" value="Genomic_DNA"/>
</dbReference>
<keyword evidence="3" id="KW-1185">Reference proteome</keyword>
<reference evidence="2 3" key="1">
    <citation type="submission" date="2020-02" db="EMBL/GenBank/DDBJ databases">
        <title>A chromosome-scale genome assembly of the black bullhead catfish (Ameiurus melas).</title>
        <authorList>
            <person name="Wen M."/>
            <person name="Zham M."/>
            <person name="Cabau C."/>
            <person name="Klopp C."/>
            <person name="Donnadieu C."/>
            <person name="Roques C."/>
            <person name="Bouchez O."/>
            <person name="Lampietro C."/>
            <person name="Jouanno E."/>
            <person name="Herpin A."/>
            <person name="Louis A."/>
            <person name="Berthelot C."/>
            <person name="Parey E."/>
            <person name="Roest-Crollius H."/>
            <person name="Braasch I."/>
            <person name="Postlethwait J."/>
            <person name="Robinson-Rechavi M."/>
            <person name="Echchiki A."/>
            <person name="Begum T."/>
            <person name="Montfort J."/>
            <person name="Schartl M."/>
            <person name="Bobe J."/>
            <person name="Guiguen Y."/>
        </authorList>
    </citation>
    <scope>NUCLEOTIDE SEQUENCE [LARGE SCALE GENOMIC DNA]</scope>
    <source>
        <strain evidence="2">M_S1</strain>
        <tissue evidence="2">Blood</tissue>
    </source>
</reference>
<feature type="region of interest" description="Disordered" evidence="1">
    <location>
        <begin position="61"/>
        <end position="103"/>
    </location>
</feature>
<organism evidence="2 3">
    <name type="scientific">Ameiurus melas</name>
    <name type="common">Black bullhead</name>
    <name type="synonym">Silurus melas</name>
    <dbReference type="NCBI Taxonomy" id="219545"/>
    <lineage>
        <taxon>Eukaryota</taxon>
        <taxon>Metazoa</taxon>
        <taxon>Chordata</taxon>
        <taxon>Craniata</taxon>
        <taxon>Vertebrata</taxon>
        <taxon>Euteleostomi</taxon>
        <taxon>Actinopterygii</taxon>
        <taxon>Neopterygii</taxon>
        <taxon>Teleostei</taxon>
        <taxon>Ostariophysi</taxon>
        <taxon>Siluriformes</taxon>
        <taxon>Ictaluridae</taxon>
        <taxon>Ameiurus</taxon>
    </lineage>
</organism>
<gene>
    <name evidence="2" type="ORF">AMELA_G00162800</name>
</gene>
<dbReference type="Proteomes" id="UP000593565">
    <property type="component" value="Unassembled WGS sequence"/>
</dbReference>
<name>A0A7J6AJB3_AMEME</name>
<evidence type="ECO:0000313" key="3">
    <source>
        <dbReference type="Proteomes" id="UP000593565"/>
    </source>
</evidence>
<proteinExistence type="predicted"/>
<evidence type="ECO:0000256" key="1">
    <source>
        <dbReference type="SAM" id="MobiDB-lite"/>
    </source>
</evidence>
<evidence type="ECO:0000313" key="2">
    <source>
        <dbReference type="EMBL" id="KAF4081588.1"/>
    </source>
</evidence>